<organism evidence="1 2">
    <name type="scientific">Acinetobacter guillouiae</name>
    <name type="common">Acinetobacter genomosp. 11</name>
    <dbReference type="NCBI Taxonomy" id="106649"/>
    <lineage>
        <taxon>Bacteria</taxon>
        <taxon>Pseudomonadati</taxon>
        <taxon>Pseudomonadota</taxon>
        <taxon>Gammaproteobacteria</taxon>
        <taxon>Moraxellales</taxon>
        <taxon>Moraxellaceae</taxon>
        <taxon>Acinetobacter</taxon>
    </lineage>
</organism>
<dbReference type="EMBL" id="JAHWXT010000001">
    <property type="protein sequence ID" value="MCF0262880.1"/>
    <property type="molecule type" value="Genomic_DNA"/>
</dbReference>
<accession>A0A077L096</accession>
<dbReference type="STRING" id="106649.GCA_000829655_00625"/>
<dbReference type="AlphaFoldDB" id="A0A077L096"/>
<dbReference type="InterPro" id="IPR010743">
    <property type="entry name" value="Methionine_synth_MetW"/>
</dbReference>
<name>A0A077L096_ACIGI</name>
<dbReference type="RefSeq" id="WP_004726517.1">
    <property type="nucleotide sequence ID" value="NZ_AP014630.1"/>
</dbReference>
<dbReference type="NCBIfam" id="TIGR02081">
    <property type="entry name" value="metW"/>
    <property type="match status" value="1"/>
</dbReference>
<protein>
    <submittedName>
        <fullName evidence="1">Methionine biosynthesis protein MetW</fullName>
    </submittedName>
</protein>
<dbReference type="CDD" id="cd02440">
    <property type="entry name" value="AdoMet_MTases"/>
    <property type="match status" value="1"/>
</dbReference>
<dbReference type="KEGG" id="agu:AS4_05440"/>
<gene>
    <name evidence="1" type="primary">metW</name>
    <name evidence="1" type="ORF">KW868_00115</name>
</gene>
<sequence length="197" mass="21955">MRIDQQLAEKWINAGASVLDLGCGDGELLSQMSKKQQIHAYGLEIDQEKIAIAVSKGLNIIQQDLNLGLGRFADQSFDYVVMAQALQAVDAPDVLLRDMVRVGKQAIITFPNFAYWKTRSFLALKGKMPVSDALPYMWYNTPNIHLCTFRDFEALCAENQIQIIDRLAVNGNQQGSFLSKAIPNLFGEVAIYRVSAL</sequence>
<dbReference type="Proteomes" id="UP000887320">
    <property type="component" value="Unassembled WGS sequence"/>
</dbReference>
<dbReference type="Gene3D" id="3.40.50.150">
    <property type="entry name" value="Vaccinia Virus protein VP39"/>
    <property type="match status" value="1"/>
</dbReference>
<dbReference type="GeneID" id="67742676"/>
<evidence type="ECO:0000313" key="1">
    <source>
        <dbReference type="EMBL" id="MCF0262880.1"/>
    </source>
</evidence>
<proteinExistence type="predicted"/>
<dbReference type="SUPFAM" id="SSF53335">
    <property type="entry name" value="S-adenosyl-L-methionine-dependent methyltransferases"/>
    <property type="match status" value="1"/>
</dbReference>
<reference evidence="1" key="1">
    <citation type="submission" date="2021-07" db="EMBL/GenBank/DDBJ databases">
        <authorList>
            <person name="Fernandez M."/>
            <person name="Pereira P."/>
            <person name="Torres Tejerizo G.A."/>
            <person name="Gonzalez P."/>
            <person name="Agostini E."/>
        </authorList>
    </citation>
    <scope>NUCLEOTIDE SEQUENCE</scope>
    <source>
        <strain evidence="1">SFC 500-1A</strain>
    </source>
</reference>
<evidence type="ECO:0000313" key="2">
    <source>
        <dbReference type="Proteomes" id="UP000887320"/>
    </source>
</evidence>
<dbReference type="InterPro" id="IPR029063">
    <property type="entry name" value="SAM-dependent_MTases_sf"/>
</dbReference>
<comment type="caution">
    <text evidence="1">The sequence shown here is derived from an EMBL/GenBank/DDBJ whole genome shotgun (WGS) entry which is preliminary data.</text>
</comment>
<dbReference type="Pfam" id="PF07021">
    <property type="entry name" value="MetW"/>
    <property type="match status" value="1"/>
</dbReference>